<proteinExistence type="evidence at transcript level"/>
<keyword evidence="1" id="KW-1133">Transmembrane helix</keyword>
<dbReference type="AlphaFoldDB" id="E8Z750"/>
<organism evidence="2">
    <name type="scientific">Karlodinium veneficum</name>
    <name type="common">Dinoflagellate</name>
    <name type="synonym">Karlodinium micrum</name>
    <dbReference type="NCBI Taxonomy" id="407301"/>
    <lineage>
        <taxon>Eukaryota</taxon>
        <taxon>Sar</taxon>
        <taxon>Alveolata</taxon>
        <taxon>Dinophyceae</taxon>
        <taxon>Gymnodiniales</taxon>
        <taxon>Kareniaceae</taxon>
        <taxon>Karlodinium</taxon>
    </lineage>
</organism>
<evidence type="ECO:0000256" key="1">
    <source>
        <dbReference type="SAM" id="Phobius"/>
    </source>
</evidence>
<reference evidence="2" key="1">
    <citation type="submission" date="2008-12" db="EMBL/GenBank/DDBJ databases">
        <authorList>
            <person name="Zhang H."/>
            <person name="Lin S."/>
        </authorList>
    </citation>
    <scope>NUCLEOTIDE SEQUENCE</scope>
    <source>
        <strain evidence="2">CCMP1975</strain>
    </source>
</reference>
<sequence>RFDVVRESTSHLSAEEEARILKQTPLTSGTEPLPKIAFTRRARRLEQWRAFLALVIFQLIGVPGILRDITVFLHPWKGLQPYAAFKADGARAYLLGFPHGSLYKIENRPRHEMRYSLAFCMTCVLTYLKVRVRYPLLRDVNDSYTSLG</sequence>
<name>E8Z750_KARVE</name>
<keyword evidence="1" id="KW-0812">Transmembrane</keyword>
<protein>
    <submittedName>
        <fullName evidence="2">Uncharacterized protein</fullName>
    </submittedName>
</protein>
<dbReference type="EMBL" id="FJ600273">
    <property type="protein sequence ID" value="ACU45280.1"/>
    <property type="molecule type" value="mRNA"/>
</dbReference>
<keyword evidence="1" id="KW-0472">Membrane</keyword>
<accession>E8Z750</accession>
<evidence type="ECO:0000313" key="2">
    <source>
        <dbReference type="EMBL" id="ACU45280.1"/>
    </source>
</evidence>
<feature type="transmembrane region" description="Helical" evidence="1">
    <location>
        <begin position="48"/>
        <end position="66"/>
    </location>
</feature>
<reference evidence="2" key="2">
    <citation type="book" date="2010" name="PROCEEDINGS OF 13TH INTERNATIONAL CONFERENCE ON HARMFUL ALGAE" publisher="International Society For The Study of Harmful Algae" city="Hong Kong, China">
        <title>Dinoflagellate meta-transcriptomics enabled by spliced leader.</title>
        <editorList>
            <person name="Unknown A."/>
        </editorList>
        <authorList>
            <person name="Lin S."/>
            <person name="Zhang H."/>
        </authorList>
    </citation>
    <scope>NUCLEOTIDE SEQUENCE</scope>
    <source>
        <strain evidence="2">CCMP1975</strain>
    </source>
</reference>
<feature type="non-terminal residue" evidence="2">
    <location>
        <position position="1"/>
    </location>
</feature>
<feature type="non-terminal residue" evidence="2">
    <location>
        <position position="148"/>
    </location>
</feature>